<keyword evidence="2" id="KW-0805">Transcription regulation</keyword>
<keyword evidence="7" id="KW-1185">Reference proteome</keyword>
<evidence type="ECO:0000313" key="6">
    <source>
        <dbReference type="EMBL" id="QDO96057.1"/>
    </source>
</evidence>
<dbReference type="GO" id="GO:0003677">
    <property type="term" value="F:DNA binding"/>
    <property type="evidence" value="ECO:0007669"/>
    <property type="project" value="UniProtKB-KW"/>
</dbReference>
<dbReference type="PRINTS" id="PR00039">
    <property type="entry name" value="HTHLYSR"/>
</dbReference>
<dbReference type="SUPFAM" id="SSF46785">
    <property type="entry name" value="Winged helix' DNA-binding domain"/>
    <property type="match status" value="1"/>
</dbReference>
<dbReference type="PANTHER" id="PTHR30118">
    <property type="entry name" value="HTH-TYPE TRANSCRIPTIONAL REGULATOR LEUO-RELATED"/>
    <property type="match status" value="1"/>
</dbReference>
<dbReference type="RefSeq" id="WP_144067038.1">
    <property type="nucleotide sequence ID" value="NZ_CP041636.1"/>
</dbReference>
<dbReference type="InterPro" id="IPR000847">
    <property type="entry name" value="LysR_HTH_N"/>
</dbReference>
<dbReference type="SUPFAM" id="SSF53850">
    <property type="entry name" value="Periplasmic binding protein-like II"/>
    <property type="match status" value="1"/>
</dbReference>
<protein>
    <submittedName>
        <fullName evidence="6">LysR family transcriptional regulator</fullName>
    </submittedName>
</protein>
<dbReference type="InterPro" id="IPR050389">
    <property type="entry name" value="LysR-type_TF"/>
</dbReference>
<name>A0A516GX12_9PROT</name>
<dbReference type="KEGG" id="fer:FNB15_01640"/>
<dbReference type="PROSITE" id="PS50931">
    <property type="entry name" value="HTH_LYSR"/>
    <property type="match status" value="1"/>
</dbReference>
<dbReference type="Pfam" id="PF03466">
    <property type="entry name" value="LysR_substrate"/>
    <property type="match status" value="1"/>
</dbReference>
<keyword evidence="4" id="KW-0804">Transcription</keyword>
<dbReference type="Gene3D" id="1.10.10.10">
    <property type="entry name" value="Winged helix-like DNA-binding domain superfamily/Winged helix DNA-binding domain"/>
    <property type="match status" value="1"/>
</dbReference>
<feature type="domain" description="HTH lysR-type" evidence="5">
    <location>
        <begin position="6"/>
        <end position="63"/>
    </location>
</feature>
<dbReference type="EMBL" id="CP041636">
    <property type="protein sequence ID" value="QDO96057.1"/>
    <property type="molecule type" value="Genomic_DNA"/>
</dbReference>
<dbReference type="AlphaFoldDB" id="A0A516GX12"/>
<dbReference type="Proteomes" id="UP000317496">
    <property type="component" value="Chromosome"/>
</dbReference>
<gene>
    <name evidence="6" type="ORF">FNB15_01640</name>
</gene>
<proteinExistence type="inferred from homology"/>
<dbReference type="PANTHER" id="PTHR30118:SF6">
    <property type="entry name" value="HTH-TYPE TRANSCRIPTIONAL REGULATOR LEUO"/>
    <property type="match status" value="1"/>
</dbReference>
<dbReference type="CDD" id="cd08417">
    <property type="entry name" value="PBP2_Nitroaromatics_like"/>
    <property type="match status" value="1"/>
</dbReference>
<evidence type="ECO:0000259" key="5">
    <source>
        <dbReference type="PROSITE" id="PS50931"/>
    </source>
</evidence>
<sequence>MNLAALDLNLLVALDALVTETHVGRAAMRIGLSQPAMSHALRRLREILNDPLLVRTGPGMELTPRAQALRGPLKQTLEQVRGLFVADGFDPASSTRRFALMIPDYIINFVLPPLVSRIAEEAPGVRLDITPWRGAPLQASGAIATEIARSIDFAFNCRPGALPGFHRQRLFGDADRLAVRRGHPVGTKLGRLPQFLAARHVAVIGRGQSEDLIDTWLQGQGLQRRIALSVPSYLQALHTVAQSDLVAFVPSRLITSLAKQLDLVTVEPPLQPEPDEEYLFWPVRHQNDPGSLWLRRHIIAVGRDLDRQKRKAG</sequence>
<reference evidence="6 7" key="1">
    <citation type="submission" date="2019-07" db="EMBL/GenBank/DDBJ databases">
        <title>Genome sequencing for Ferrovibrio sp. K5.</title>
        <authorList>
            <person name="Park S.-J."/>
        </authorList>
    </citation>
    <scope>NUCLEOTIDE SEQUENCE [LARGE SCALE GENOMIC DNA]</scope>
    <source>
        <strain evidence="6 7">K5</strain>
    </source>
</reference>
<dbReference type="Gene3D" id="3.40.190.10">
    <property type="entry name" value="Periplasmic binding protein-like II"/>
    <property type="match status" value="2"/>
</dbReference>
<keyword evidence="3" id="KW-0238">DNA-binding</keyword>
<dbReference type="InterPro" id="IPR036390">
    <property type="entry name" value="WH_DNA-bd_sf"/>
</dbReference>
<dbReference type="Pfam" id="PF00126">
    <property type="entry name" value="HTH_1"/>
    <property type="match status" value="1"/>
</dbReference>
<dbReference type="OrthoDB" id="9774011at2"/>
<evidence type="ECO:0000256" key="4">
    <source>
        <dbReference type="ARBA" id="ARBA00023163"/>
    </source>
</evidence>
<evidence type="ECO:0000256" key="3">
    <source>
        <dbReference type="ARBA" id="ARBA00023125"/>
    </source>
</evidence>
<accession>A0A516GX12</accession>
<dbReference type="GO" id="GO:0003700">
    <property type="term" value="F:DNA-binding transcription factor activity"/>
    <property type="evidence" value="ECO:0007669"/>
    <property type="project" value="InterPro"/>
</dbReference>
<organism evidence="6 7">
    <name type="scientific">Ferrovibrio terrae</name>
    <dbReference type="NCBI Taxonomy" id="2594003"/>
    <lineage>
        <taxon>Bacteria</taxon>
        <taxon>Pseudomonadati</taxon>
        <taxon>Pseudomonadota</taxon>
        <taxon>Alphaproteobacteria</taxon>
        <taxon>Rhodospirillales</taxon>
        <taxon>Rhodospirillaceae</taxon>
        <taxon>Ferrovibrio</taxon>
    </lineage>
</organism>
<evidence type="ECO:0000256" key="2">
    <source>
        <dbReference type="ARBA" id="ARBA00023015"/>
    </source>
</evidence>
<dbReference type="InterPro" id="IPR005119">
    <property type="entry name" value="LysR_subst-bd"/>
</dbReference>
<evidence type="ECO:0000313" key="7">
    <source>
        <dbReference type="Proteomes" id="UP000317496"/>
    </source>
</evidence>
<dbReference type="InterPro" id="IPR036388">
    <property type="entry name" value="WH-like_DNA-bd_sf"/>
</dbReference>
<dbReference type="InterPro" id="IPR037402">
    <property type="entry name" value="YidZ_PBP2"/>
</dbReference>
<evidence type="ECO:0000256" key="1">
    <source>
        <dbReference type="ARBA" id="ARBA00009437"/>
    </source>
</evidence>
<comment type="similarity">
    <text evidence="1">Belongs to the LysR transcriptional regulatory family.</text>
</comment>